<comment type="similarity">
    <text evidence="2">Belongs to the actin family. ARP2 subfamily.</text>
</comment>
<evidence type="ECO:0000256" key="1">
    <source>
        <dbReference type="ARBA" id="ARBA00004245"/>
    </source>
</evidence>
<dbReference type="GO" id="GO:0034314">
    <property type="term" value="P:Arp2/3 complex-mediated actin nucleation"/>
    <property type="evidence" value="ECO:0007669"/>
    <property type="project" value="UniProtKB-ARBA"/>
</dbReference>
<dbReference type="FunFam" id="3.30.420.40:FF:000050">
    <property type="entry name" value="Actin, alpha skeletal muscle"/>
    <property type="match status" value="1"/>
</dbReference>
<dbReference type="CDD" id="cd10220">
    <property type="entry name" value="ASKHA_NBD_Arp2"/>
    <property type="match status" value="1"/>
</dbReference>
<comment type="subcellular location">
    <subcellularLocation>
        <location evidence="1">Cytoplasm</location>
        <location evidence="1">Cytoskeleton</location>
    </subcellularLocation>
</comment>
<dbReference type="Gene3D" id="3.90.640.10">
    <property type="entry name" value="Actin, Chain A, domain 4"/>
    <property type="match status" value="1"/>
</dbReference>
<proteinExistence type="inferred from homology"/>
<dbReference type="GO" id="GO:0003779">
    <property type="term" value="F:actin binding"/>
    <property type="evidence" value="ECO:0007669"/>
    <property type="project" value="UniProtKB-KW"/>
</dbReference>
<dbReference type="GO" id="GO:0005524">
    <property type="term" value="F:ATP binding"/>
    <property type="evidence" value="ECO:0007669"/>
    <property type="project" value="UniProtKB-KW"/>
</dbReference>
<evidence type="ECO:0000256" key="2">
    <source>
        <dbReference type="ARBA" id="ARBA00010121"/>
    </source>
</evidence>
<dbReference type="GO" id="GO:0005856">
    <property type="term" value="C:cytoskeleton"/>
    <property type="evidence" value="ECO:0007669"/>
    <property type="project" value="UniProtKB-SubCell"/>
</dbReference>
<keyword evidence="7" id="KW-0206">Cytoskeleton</keyword>
<name>A0A1Y2FUL7_PROLT</name>
<organism evidence="8 9">
    <name type="scientific">Protomyces lactucae-debilis</name>
    <dbReference type="NCBI Taxonomy" id="2754530"/>
    <lineage>
        <taxon>Eukaryota</taxon>
        <taxon>Fungi</taxon>
        <taxon>Dikarya</taxon>
        <taxon>Ascomycota</taxon>
        <taxon>Taphrinomycotina</taxon>
        <taxon>Taphrinomycetes</taxon>
        <taxon>Taphrinales</taxon>
        <taxon>Protomycetaceae</taxon>
        <taxon>Protomyces</taxon>
    </lineage>
</organism>
<dbReference type="PROSITE" id="PS01132">
    <property type="entry name" value="ACTINS_ACT_LIKE"/>
    <property type="match status" value="1"/>
</dbReference>
<dbReference type="PRINTS" id="PR00190">
    <property type="entry name" value="ACTIN"/>
</dbReference>
<dbReference type="InterPro" id="IPR043129">
    <property type="entry name" value="ATPase_NBD"/>
</dbReference>
<dbReference type="Proteomes" id="UP000193685">
    <property type="component" value="Unassembled WGS sequence"/>
</dbReference>
<evidence type="ECO:0000256" key="6">
    <source>
        <dbReference type="ARBA" id="ARBA00023203"/>
    </source>
</evidence>
<dbReference type="InterPro" id="IPR020902">
    <property type="entry name" value="Actin/actin-like_CS"/>
</dbReference>
<dbReference type="SMART" id="SM00268">
    <property type="entry name" value="ACTIN"/>
    <property type="match status" value="1"/>
</dbReference>
<evidence type="ECO:0000256" key="4">
    <source>
        <dbReference type="ARBA" id="ARBA00022741"/>
    </source>
</evidence>
<evidence type="ECO:0000256" key="5">
    <source>
        <dbReference type="ARBA" id="ARBA00022840"/>
    </source>
</evidence>
<dbReference type="FunFam" id="3.90.640.10:FF:000005">
    <property type="entry name" value="Actin-related protein 2"/>
    <property type="match status" value="1"/>
</dbReference>
<keyword evidence="3" id="KW-0963">Cytoplasm</keyword>
<sequence>MDSAPPIVLDQGTGFVKVGYAGTNFPEHQYPSIVGRPILRAEERTGDVQIKDIMVGEEAAQVRSMLQISYPMENGIVRNWEDMQHLWDYTFYEALKVDPAGRKILLTEPPMNPVANRQRMCEVMFERYQFDGVYVAIQAVLSLYAQGLSSGCVVDSGDGVTHIVPVYESTVLNHLTRRLDVAGRDVTRQMISLLARRGYALNRSADFETVRQIKEKLCYVSYDLELDHKLADETTTLVEDYTLPDGRVIKVGSERFEAPECLFQPHLVDCEQPGMAEFLFNTIQSADVDIRADLYKAIVLSGGSSMYPGLPTRLEKELKQLWLTKVLHGDPTRLSKFKVRVEDPPRRRHSVFIGGAVLANIMANNAHMWVTKAEWEEFGAGALSKLAR</sequence>
<evidence type="ECO:0000256" key="3">
    <source>
        <dbReference type="ARBA" id="ARBA00022490"/>
    </source>
</evidence>
<accession>A0A1Y2FUL7</accession>
<dbReference type="InterPro" id="IPR004000">
    <property type="entry name" value="Actin"/>
</dbReference>
<dbReference type="Pfam" id="PF00022">
    <property type="entry name" value="Actin"/>
    <property type="match status" value="1"/>
</dbReference>
<dbReference type="RefSeq" id="XP_040727567.1">
    <property type="nucleotide sequence ID" value="XM_040868711.1"/>
</dbReference>
<evidence type="ECO:0000313" key="9">
    <source>
        <dbReference type="Proteomes" id="UP000193685"/>
    </source>
</evidence>
<dbReference type="OrthoDB" id="5132116at2759"/>
<dbReference type="Gene3D" id="3.30.420.40">
    <property type="match status" value="2"/>
</dbReference>
<keyword evidence="4" id="KW-0547">Nucleotide-binding</keyword>
<keyword evidence="9" id="KW-1185">Reference proteome</keyword>
<keyword evidence="5" id="KW-0067">ATP-binding</keyword>
<reference evidence="8 9" key="1">
    <citation type="submission" date="2016-07" db="EMBL/GenBank/DDBJ databases">
        <title>Pervasive Adenine N6-methylation of Active Genes in Fungi.</title>
        <authorList>
            <consortium name="DOE Joint Genome Institute"/>
            <person name="Mondo S.J."/>
            <person name="Dannebaum R.O."/>
            <person name="Kuo R.C."/>
            <person name="Labutti K."/>
            <person name="Haridas S."/>
            <person name="Kuo A."/>
            <person name="Salamov A."/>
            <person name="Ahrendt S.R."/>
            <person name="Lipzen A."/>
            <person name="Sullivan W."/>
            <person name="Andreopoulos W.B."/>
            <person name="Clum A."/>
            <person name="Lindquist E."/>
            <person name="Daum C."/>
            <person name="Ramamoorthy G.K."/>
            <person name="Gryganskyi A."/>
            <person name="Culley D."/>
            <person name="Magnuson J.K."/>
            <person name="James T.Y."/>
            <person name="O'Malley M.A."/>
            <person name="Stajich J.E."/>
            <person name="Spatafora J.W."/>
            <person name="Visel A."/>
            <person name="Grigoriev I.V."/>
        </authorList>
    </citation>
    <scope>NUCLEOTIDE SEQUENCE [LARGE SCALE GENOMIC DNA]</scope>
    <source>
        <strain evidence="8 9">12-1054</strain>
    </source>
</reference>
<evidence type="ECO:0000256" key="7">
    <source>
        <dbReference type="ARBA" id="ARBA00023212"/>
    </source>
</evidence>
<keyword evidence="6" id="KW-0009">Actin-binding</keyword>
<dbReference type="GeneID" id="63785310"/>
<dbReference type="STRING" id="56484.A0A1Y2FUL7"/>
<dbReference type="SUPFAM" id="SSF53067">
    <property type="entry name" value="Actin-like ATPase domain"/>
    <property type="match status" value="2"/>
</dbReference>
<comment type="caution">
    <text evidence="8">The sequence shown here is derived from an EMBL/GenBank/DDBJ whole genome shotgun (WGS) entry which is preliminary data.</text>
</comment>
<dbReference type="OMA" id="WEDMQHL"/>
<evidence type="ECO:0000313" key="8">
    <source>
        <dbReference type="EMBL" id="ORY86385.1"/>
    </source>
</evidence>
<dbReference type="EMBL" id="MCFI01000003">
    <property type="protein sequence ID" value="ORY86385.1"/>
    <property type="molecule type" value="Genomic_DNA"/>
</dbReference>
<protein>
    <submittedName>
        <fullName evidence="8">Actin family</fullName>
    </submittedName>
</protein>
<dbReference type="AlphaFoldDB" id="A0A1Y2FUL7"/>
<gene>
    <name evidence="8" type="ORF">BCR37DRAFT_377001</name>
</gene>
<dbReference type="PANTHER" id="PTHR11937">
    <property type="entry name" value="ACTIN"/>
    <property type="match status" value="1"/>
</dbReference>